<dbReference type="InterPro" id="IPR001789">
    <property type="entry name" value="Sig_transdc_resp-reg_receiver"/>
</dbReference>
<dbReference type="KEGG" id="cbau:H1R16_02405"/>
<dbReference type="Pfam" id="PF00072">
    <property type="entry name" value="Response_reg"/>
    <property type="match status" value="1"/>
</dbReference>
<keyword evidence="4" id="KW-0804">Transcription</keyword>
<dbReference type="SUPFAM" id="SSF46894">
    <property type="entry name" value="C-terminal effector domain of the bipartite response regulators"/>
    <property type="match status" value="1"/>
</dbReference>
<dbReference type="PRINTS" id="PR00038">
    <property type="entry name" value="HTHLUXR"/>
</dbReference>
<feature type="domain" description="HTH luxR-type" evidence="6">
    <location>
        <begin position="146"/>
        <end position="211"/>
    </location>
</feature>
<dbReference type="InterPro" id="IPR039420">
    <property type="entry name" value="WalR-like"/>
</dbReference>
<evidence type="ECO:0000256" key="1">
    <source>
        <dbReference type="ARBA" id="ARBA00022553"/>
    </source>
</evidence>
<keyword evidence="11" id="KW-1185">Reference proteome</keyword>
<dbReference type="EMBL" id="CP059472">
    <property type="protein sequence ID" value="QMS98882.1"/>
    <property type="molecule type" value="Genomic_DNA"/>
</dbReference>
<dbReference type="EMBL" id="JACEUX010000001">
    <property type="protein sequence ID" value="MBA5245712.1"/>
    <property type="molecule type" value="Genomic_DNA"/>
</dbReference>
<feature type="modified residue" description="4-aspartylphosphate" evidence="5">
    <location>
        <position position="58"/>
    </location>
</feature>
<evidence type="ECO:0000256" key="4">
    <source>
        <dbReference type="ARBA" id="ARBA00023163"/>
    </source>
</evidence>
<dbReference type="PROSITE" id="PS50043">
    <property type="entry name" value="HTH_LUXR_2"/>
    <property type="match status" value="1"/>
</dbReference>
<reference evidence="8" key="3">
    <citation type="submission" date="2020-07" db="EMBL/GenBank/DDBJ databases">
        <authorList>
            <person name="Yang C."/>
        </authorList>
    </citation>
    <scope>NUCLEOTIDE SEQUENCE</scope>
    <source>
        <strain evidence="8">Cx-624</strain>
    </source>
</reference>
<evidence type="ECO:0000259" key="6">
    <source>
        <dbReference type="PROSITE" id="PS50043"/>
    </source>
</evidence>
<dbReference type="CDD" id="cd17535">
    <property type="entry name" value="REC_NarL-like"/>
    <property type="match status" value="1"/>
</dbReference>
<dbReference type="InterPro" id="IPR011006">
    <property type="entry name" value="CheY-like_superfamily"/>
</dbReference>
<gene>
    <name evidence="9" type="ORF">H1R16_02405</name>
    <name evidence="8" type="ORF">H2507_00865</name>
</gene>
<dbReference type="CDD" id="cd06170">
    <property type="entry name" value="LuxR_C_like"/>
    <property type="match status" value="1"/>
</dbReference>
<name>A0A7D7LN17_9FLAO</name>
<evidence type="ECO:0000259" key="7">
    <source>
        <dbReference type="PROSITE" id="PS50110"/>
    </source>
</evidence>
<evidence type="ECO:0000313" key="8">
    <source>
        <dbReference type="EMBL" id="MBA5245712.1"/>
    </source>
</evidence>
<dbReference type="GO" id="GO:0003677">
    <property type="term" value="F:DNA binding"/>
    <property type="evidence" value="ECO:0007669"/>
    <property type="project" value="UniProtKB-KW"/>
</dbReference>
<keyword evidence="2" id="KW-0805">Transcription regulation</keyword>
<dbReference type="GO" id="GO:0006355">
    <property type="term" value="P:regulation of DNA-templated transcription"/>
    <property type="evidence" value="ECO:0007669"/>
    <property type="project" value="InterPro"/>
</dbReference>
<dbReference type="InterPro" id="IPR058245">
    <property type="entry name" value="NreC/VraR/RcsB-like_REC"/>
</dbReference>
<evidence type="ECO:0000313" key="11">
    <source>
        <dbReference type="Proteomes" id="UP000539710"/>
    </source>
</evidence>
<dbReference type="SUPFAM" id="SSF52172">
    <property type="entry name" value="CheY-like"/>
    <property type="match status" value="1"/>
</dbReference>
<dbReference type="PANTHER" id="PTHR43214">
    <property type="entry name" value="TWO-COMPONENT RESPONSE REGULATOR"/>
    <property type="match status" value="1"/>
</dbReference>
<evidence type="ECO:0000256" key="2">
    <source>
        <dbReference type="ARBA" id="ARBA00023015"/>
    </source>
</evidence>
<keyword evidence="1 5" id="KW-0597">Phosphoprotein</keyword>
<evidence type="ECO:0000313" key="10">
    <source>
        <dbReference type="Proteomes" id="UP000515349"/>
    </source>
</evidence>
<sequence length="216" mass="24283">MTARRAVFLLGDDHQIVRQGLAFIISDLFPDSEIRHASTLEQVLEIASENPVDAAILDAQFPDGNSLTIIKEFRKLQPDARILIFTSSAEEHHSLKFLREGANGFLSKLSEEPEIATALQELMNRGSYLSPLTQQLLAQAALDPVSPDPLSQLTGRELEVADLLAEGLGNLEIANKMELRQNTVSTFKKRIFRKLDVDNLVDFLELMRIHRDLPRR</sequence>
<reference evidence="9 10" key="1">
    <citation type="submission" date="2020-07" db="EMBL/GenBank/DDBJ databases">
        <title>Chryseobacterium sp.cx-624.</title>
        <authorList>
            <person name="Yang C."/>
        </authorList>
    </citation>
    <scope>NUCLEOTIDE SEQUENCE [LARGE SCALE GENOMIC DNA]</scope>
    <source>
        <strain evidence="10">cx-624</strain>
        <strain evidence="9">Cx-624</strain>
    </source>
</reference>
<evidence type="ECO:0000256" key="5">
    <source>
        <dbReference type="PROSITE-ProRule" id="PRU00169"/>
    </source>
</evidence>
<dbReference type="Proteomes" id="UP000539710">
    <property type="component" value="Unassembled WGS sequence"/>
</dbReference>
<dbReference type="PANTHER" id="PTHR43214:SF41">
    <property type="entry name" value="NITRATE_NITRITE RESPONSE REGULATOR PROTEIN NARP"/>
    <property type="match status" value="1"/>
</dbReference>
<feature type="domain" description="Response regulatory" evidence="7">
    <location>
        <begin position="7"/>
        <end position="123"/>
    </location>
</feature>
<keyword evidence="3" id="KW-0238">DNA-binding</keyword>
<dbReference type="AlphaFoldDB" id="A0A7D7LN17"/>
<proteinExistence type="predicted"/>
<dbReference type="Gene3D" id="3.40.50.2300">
    <property type="match status" value="1"/>
</dbReference>
<dbReference type="RefSeq" id="WP_181885834.1">
    <property type="nucleotide sequence ID" value="NZ_CP059472.1"/>
</dbReference>
<evidence type="ECO:0000313" key="9">
    <source>
        <dbReference type="EMBL" id="QMS98882.1"/>
    </source>
</evidence>
<organism evidence="9 10">
    <name type="scientific">Marnyiella aurantia</name>
    <dbReference type="NCBI Taxonomy" id="2758037"/>
    <lineage>
        <taxon>Bacteria</taxon>
        <taxon>Pseudomonadati</taxon>
        <taxon>Bacteroidota</taxon>
        <taxon>Flavobacteriia</taxon>
        <taxon>Flavobacteriales</taxon>
        <taxon>Weeksellaceae</taxon>
        <taxon>Marnyiella</taxon>
    </lineage>
</organism>
<dbReference type="PROSITE" id="PS00622">
    <property type="entry name" value="HTH_LUXR_1"/>
    <property type="match status" value="1"/>
</dbReference>
<dbReference type="GO" id="GO:0000160">
    <property type="term" value="P:phosphorelay signal transduction system"/>
    <property type="evidence" value="ECO:0007669"/>
    <property type="project" value="InterPro"/>
</dbReference>
<protein>
    <submittedName>
        <fullName evidence="9">Response regulator transcription factor</fullName>
    </submittedName>
</protein>
<dbReference type="Pfam" id="PF00196">
    <property type="entry name" value="GerE"/>
    <property type="match status" value="1"/>
</dbReference>
<dbReference type="InterPro" id="IPR016032">
    <property type="entry name" value="Sig_transdc_resp-reg_C-effctor"/>
</dbReference>
<dbReference type="PROSITE" id="PS50110">
    <property type="entry name" value="RESPONSE_REGULATORY"/>
    <property type="match status" value="1"/>
</dbReference>
<evidence type="ECO:0000256" key="3">
    <source>
        <dbReference type="ARBA" id="ARBA00023125"/>
    </source>
</evidence>
<dbReference type="Proteomes" id="UP000515349">
    <property type="component" value="Chromosome"/>
</dbReference>
<reference evidence="11" key="2">
    <citation type="submission" date="2020-07" db="EMBL/GenBank/DDBJ databases">
        <title>Flavobacterium sp. xlx-214.</title>
        <authorList>
            <person name="Yang C."/>
        </authorList>
    </citation>
    <scope>NUCLEOTIDE SEQUENCE [LARGE SCALE GENOMIC DNA]</scope>
    <source>
        <strain evidence="11">CX-624</strain>
    </source>
</reference>
<dbReference type="SMART" id="SM00421">
    <property type="entry name" value="HTH_LUXR"/>
    <property type="match status" value="1"/>
</dbReference>
<dbReference type="InterPro" id="IPR000792">
    <property type="entry name" value="Tscrpt_reg_LuxR_C"/>
</dbReference>
<dbReference type="SMART" id="SM00448">
    <property type="entry name" value="REC"/>
    <property type="match status" value="1"/>
</dbReference>
<accession>A0A7D7LN17</accession>